<dbReference type="AlphaFoldDB" id="A0A6A4WVZ7"/>
<dbReference type="PROSITE" id="PS50879">
    <property type="entry name" value="RNASE_H_1"/>
    <property type="match status" value="1"/>
</dbReference>
<proteinExistence type="predicted"/>
<evidence type="ECO:0000313" key="3">
    <source>
        <dbReference type="Proteomes" id="UP000440578"/>
    </source>
</evidence>
<feature type="domain" description="RNase H type-1" evidence="1">
    <location>
        <begin position="1"/>
        <end position="90"/>
    </location>
</feature>
<dbReference type="GO" id="GO:0003676">
    <property type="term" value="F:nucleic acid binding"/>
    <property type="evidence" value="ECO:0007669"/>
    <property type="project" value="InterPro"/>
</dbReference>
<name>A0A6A4WVZ7_AMPAM</name>
<dbReference type="Gene3D" id="3.30.420.10">
    <property type="entry name" value="Ribonuclease H-like superfamily/Ribonuclease H"/>
    <property type="match status" value="1"/>
</dbReference>
<dbReference type="InterPro" id="IPR002156">
    <property type="entry name" value="RNaseH_domain"/>
</dbReference>
<comment type="caution">
    <text evidence="2">The sequence shown here is derived from an EMBL/GenBank/DDBJ whole genome shotgun (WGS) entry which is preliminary data.</text>
</comment>
<dbReference type="GO" id="GO:0004523">
    <property type="term" value="F:RNA-DNA hybrid ribonuclease activity"/>
    <property type="evidence" value="ECO:0007669"/>
    <property type="project" value="InterPro"/>
</dbReference>
<dbReference type="Pfam" id="PF00075">
    <property type="entry name" value="RNase_H"/>
    <property type="match status" value="1"/>
</dbReference>
<dbReference type="SUPFAM" id="SSF53098">
    <property type="entry name" value="Ribonuclease H-like"/>
    <property type="match status" value="1"/>
</dbReference>
<accession>A0A6A4WVZ7</accession>
<dbReference type="InterPro" id="IPR012337">
    <property type="entry name" value="RNaseH-like_sf"/>
</dbReference>
<sequence>MLALVTGLETLTSRTKDSDLPLIICSDSMSALATLRNGPAAQTSPLGTAAWRALLQLAKDGREIRAQWVPSHCGIHGNEEADRVAREAAQLPQERTPIDTRTITSTVARMARDKTIQSWPPGWFKSLMGDRRPPSTAGLERESAIEVHQIRAGHWAGSRAYLHRIGRSPTRDCEGCNDDRCDGARCPICGEEADRPAHILLRCPALMRTRLQLTGSIHPDLEEVRETRVVAALAAAARNFQSRLATPR</sequence>
<dbReference type="EMBL" id="VIIS01000337">
    <property type="protein sequence ID" value="KAF0310183.1"/>
    <property type="molecule type" value="Genomic_DNA"/>
</dbReference>
<keyword evidence="3" id="KW-1185">Reference proteome</keyword>
<gene>
    <name evidence="2" type="ORF">FJT64_002037</name>
</gene>
<protein>
    <recommendedName>
        <fullName evidence="1">RNase H type-1 domain-containing protein</fullName>
    </recommendedName>
</protein>
<organism evidence="2 3">
    <name type="scientific">Amphibalanus amphitrite</name>
    <name type="common">Striped barnacle</name>
    <name type="synonym">Balanus amphitrite</name>
    <dbReference type="NCBI Taxonomy" id="1232801"/>
    <lineage>
        <taxon>Eukaryota</taxon>
        <taxon>Metazoa</taxon>
        <taxon>Ecdysozoa</taxon>
        <taxon>Arthropoda</taxon>
        <taxon>Crustacea</taxon>
        <taxon>Multicrustacea</taxon>
        <taxon>Cirripedia</taxon>
        <taxon>Thoracica</taxon>
        <taxon>Thoracicalcarea</taxon>
        <taxon>Balanomorpha</taxon>
        <taxon>Balanoidea</taxon>
        <taxon>Balanidae</taxon>
        <taxon>Amphibalaninae</taxon>
        <taxon>Amphibalanus</taxon>
    </lineage>
</organism>
<evidence type="ECO:0000313" key="2">
    <source>
        <dbReference type="EMBL" id="KAF0310183.1"/>
    </source>
</evidence>
<reference evidence="2 3" key="1">
    <citation type="submission" date="2019-07" db="EMBL/GenBank/DDBJ databases">
        <title>Draft genome assembly of a fouling barnacle, Amphibalanus amphitrite (Darwin, 1854): The first reference genome for Thecostraca.</title>
        <authorList>
            <person name="Kim W."/>
        </authorList>
    </citation>
    <scope>NUCLEOTIDE SEQUENCE [LARGE SCALE GENOMIC DNA]</scope>
    <source>
        <strain evidence="2">SNU_AA5</strain>
        <tissue evidence="2">Soma without cirri and trophi</tissue>
    </source>
</reference>
<dbReference type="Proteomes" id="UP000440578">
    <property type="component" value="Unassembled WGS sequence"/>
</dbReference>
<evidence type="ECO:0000259" key="1">
    <source>
        <dbReference type="PROSITE" id="PS50879"/>
    </source>
</evidence>
<dbReference type="InterPro" id="IPR036397">
    <property type="entry name" value="RNaseH_sf"/>
</dbReference>
<dbReference type="OrthoDB" id="6369833at2759"/>
<dbReference type="CDD" id="cd09276">
    <property type="entry name" value="Rnase_HI_RT_non_LTR"/>
    <property type="match status" value="1"/>
</dbReference>